<accession>A0AAU8GA56</accession>
<dbReference type="EMBL" id="CP159307">
    <property type="protein sequence ID" value="XCH33787.1"/>
    <property type="molecule type" value="Genomic_DNA"/>
</dbReference>
<dbReference type="RefSeq" id="WP_353714996.1">
    <property type="nucleotide sequence ID" value="NZ_CP159307.1"/>
</dbReference>
<gene>
    <name evidence="1" type="ORF">ABV300_02625</name>
</gene>
<evidence type="ECO:0000313" key="1">
    <source>
        <dbReference type="EMBL" id="XCH33787.1"/>
    </source>
</evidence>
<sequence length="64" mass="6764">MNTLIEMVYVDLETKKVTALIPTLAFGALLDRAMEVAPDKPLFLTPLKQESVGVGGDGGESNSA</sequence>
<protein>
    <submittedName>
        <fullName evidence="1">Uncharacterized protein</fullName>
    </submittedName>
</protein>
<name>A0AAU8GA56_9CHLR</name>
<proteinExistence type="predicted"/>
<organism evidence="1">
    <name type="scientific">Dehalogenimonas sp. 4OHTPN</name>
    <dbReference type="NCBI Taxonomy" id="3166643"/>
    <lineage>
        <taxon>Bacteria</taxon>
        <taxon>Bacillati</taxon>
        <taxon>Chloroflexota</taxon>
        <taxon>Dehalococcoidia</taxon>
        <taxon>Dehalococcoidales</taxon>
        <taxon>Dehalococcoidaceae</taxon>
        <taxon>Dehalogenimonas</taxon>
    </lineage>
</organism>
<reference evidence="1" key="1">
    <citation type="submission" date="2024-06" db="EMBL/GenBank/DDBJ databases">
        <title>A Novel Isolate, Dehalogenimonas sp. Strain 4OHTPN, Dechlorinates Aromatic 4 Hydroxy chlorothalonil by a Novel Reductive Dehalogenase.</title>
        <authorList>
            <person name="Liu G."/>
        </authorList>
    </citation>
    <scope>NUCLEOTIDE SEQUENCE</scope>
    <source>
        <strain evidence="1">4OHTPN</strain>
    </source>
</reference>
<dbReference type="AlphaFoldDB" id="A0AAU8GA56"/>